<evidence type="ECO:0000313" key="2">
    <source>
        <dbReference type="EMBL" id="SEM18685.1"/>
    </source>
</evidence>
<name>A0A1H7WC82_OLID1</name>
<feature type="domain" description="DUF4440" evidence="1">
    <location>
        <begin position="49"/>
        <end position="155"/>
    </location>
</feature>
<organism evidence="2 3">
    <name type="scientific">Olivibacter domesticus</name>
    <name type="common">Pseudosphingobacterium domesticum</name>
    <dbReference type="NCBI Taxonomy" id="407022"/>
    <lineage>
        <taxon>Bacteria</taxon>
        <taxon>Pseudomonadati</taxon>
        <taxon>Bacteroidota</taxon>
        <taxon>Sphingobacteriia</taxon>
        <taxon>Sphingobacteriales</taxon>
        <taxon>Sphingobacteriaceae</taxon>
        <taxon>Olivibacter</taxon>
    </lineage>
</organism>
<reference evidence="3" key="1">
    <citation type="submission" date="2016-10" db="EMBL/GenBank/DDBJ databases">
        <authorList>
            <person name="Varghese N."/>
            <person name="Submissions S."/>
        </authorList>
    </citation>
    <scope>NUCLEOTIDE SEQUENCE [LARGE SCALE GENOMIC DNA]</scope>
    <source>
        <strain evidence="3">DSM 18733</strain>
    </source>
</reference>
<dbReference type="RefSeq" id="WP_202907909.1">
    <property type="nucleotide sequence ID" value="NZ_FOAF01000008.1"/>
</dbReference>
<dbReference type="Pfam" id="PF14534">
    <property type="entry name" value="DUF4440"/>
    <property type="match status" value="1"/>
</dbReference>
<keyword evidence="3" id="KW-1185">Reference proteome</keyword>
<accession>A0A1H7WC82</accession>
<dbReference type="AlphaFoldDB" id="A0A1H7WC82"/>
<gene>
    <name evidence="2" type="ORF">SAMN05661044_04496</name>
</gene>
<dbReference type="Proteomes" id="UP000199421">
    <property type="component" value="Unassembled WGS sequence"/>
</dbReference>
<dbReference type="Gene3D" id="3.10.450.50">
    <property type="match status" value="1"/>
</dbReference>
<dbReference type="EMBL" id="FOAF01000008">
    <property type="protein sequence ID" value="SEM18685.1"/>
    <property type="molecule type" value="Genomic_DNA"/>
</dbReference>
<evidence type="ECO:0000259" key="1">
    <source>
        <dbReference type="Pfam" id="PF14534"/>
    </source>
</evidence>
<dbReference type="InterPro" id="IPR032710">
    <property type="entry name" value="NTF2-like_dom_sf"/>
</dbReference>
<sequence>MNGIDIYDRSMIHDTNIIRMKNQFIIIFLTMICLSCTDKKEEEAKVAVEKAVEAFRQTMLHPDQATFEALTSTKLSYGHSSGLIEDQPTCITSMVSGKFKFLRIDIINQTVAIEGNTAIVRHEFKADTHDEGKDPGTVKLNVLQVWHKLDDHWRLLARQAVKVKI</sequence>
<evidence type="ECO:0000313" key="3">
    <source>
        <dbReference type="Proteomes" id="UP000199421"/>
    </source>
</evidence>
<dbReference type="InterPro" id="IPR027843">
    <property type="entry name" value="DUF4440"/>
</dbReference>
<dbReference type="STRING" id="407022.SAMN05661044_04496"/>
<protein>
    <recommendedName>
        <fullName evidence="1">DUF4440 domain-containing protein</fullName>
    </recommendedName>
</protein>
<dbReference type="SUPFAM" id="SSF54427">
    <property type="entry name" value="NTF2-like"/>
    <property type="match status" value="1"/>
</dbReference>
<proteinExistence type="predicted"/>